<evidence type="ECO:0000256" key="2">
    <source>
        <dbReference type="ARBA" id="ARBA00022490"/>
    </source>
</evidence>
<dbReference type="GO" id="GO:0005829">
    <property type="term" value="C:cytosol"/>
    <property type="evidence" value="ECO:0007669"/>
    <property type="project" value="TreeGrafter"/>
</dbReference>
<keyword evidence="5" id="KW-0547">Nucleotide-binding</keyword>
<proteinExistence type="predicted"/>
<keyword evidence="3" id="KW-0436">Ligase</keyword>
<evidence type="ECO:0000256" key="6">
    <source>
        <dbReference type="ARBA" id="ARBA00022833"/>
    </source>
</evidence>
<keyword evidence="7" id="KW-0067">ATP-binding</keyword>
<gene>
    <name evidence="9" type="ORF">UFOPK1961_00308</name>
</gene>
<evidence type="ECO:0000256" key="7">
    <source>
        <dbReference type="ARBA" id="ARBA00022840"/>
    </source>
</evidence>
<name>A0A6J6IHW9_9ZZZZ</name>
<evidence type="ECO:0000259" key="8">
    <source>
        <dbReference type="SMART" id="SM00840"/>
    </source>
</evidence>
<dbReference type="SMART" id="SM00840">
    <property type="entry name" value="DALR_2"/>
    <property type="match status" value="1"/>
</dbReference>
<reference evidence="9" key="1">
    <citation type="submission" date="2020-05" db="EMBL/GenBank/DDBJ databases">
        <authorList>
            <person name="Chiriac C."/>
            <person name="Salcher M."/>
            <person name="Ghai R."/>
            <person name="Kavagutti S V."/>
        </authorList>
    </citation>
    <scope>NUCLEOTIDE SEQUENCE</scope>
</reference>
<dbReference type="GO" id="GO:0004817">
    <property type="term" value="F:cysteine-tRNA ligase activity"/>
    <property type="evidence" value="ECO:0007669"/>
    <property type="project" value="InterPro"/>
</dbReference>
<keyword evidence="4" id="KW-0479">Metal-binding</keyword>
<dbReference type="InterPro" id="IPR032678">
    <property type="entry name" value="tRNA-synt_1_cat_dom"/>
</dbReference>
<keyword evidence="6" id="KW-0862">Zinc</keyword>
<dbReference type="Gene3D" id="3.40.50.620">
    <property type="entry name" value="HUPs"/>
    <property type="match status" value="1"/>
</dbReference>
<dbReference type="GO" id="GO:0005524">
    <property type="term" value="F:ATP binding"/>
    <property type="evidence" value="ECO:0007669"/>
    <property type="project" value="UniProtKB-KW"/>
</dbReference>
<comment type="cofactor">
    <cofactor evidence="1">
        <name>Zn(2+)</name>
        <dbReference type="ChEBI" id="CHEBI:29105"/>
    </cofactor>
</comment>
<keyword evidence="2" id="KW-0963">Cytoplasm</keyword>
<evidence type="ECO:0000256" key="1">
    <source>
        <dbReference type="ARBA" id="ARBA00001947"/>
    </source>
</evidence>
<dbReference type="SUPFAM" id="SSF47323">
    <property type="entry name" value="Anticodon-binding domain of a subclass of class I aminoacyl-tRNA synthetases"/>
    <property type="match status" value="1"/>
</dbReference>
<dbReference type="GO" id="GO:0006423">
    <property type="term" value="P:cysteinyl-tRNA aminoacylation"/>
    <property type="evidence" value="ECO:0007669"/>
    <property type="project" value="InterPro"/>
</dbReference>
<evidence type="ECO:0000313" key="9">
    <source>
        <dbReference type="EMBL" id="CAB4624039.1"/>
    </source>
</evidence>
<dbReference type="PANTHER" id="PTHR10890">
    <property type="entry name" value="CYSTEINYL-TRNA SYNTHETASE"/>
    <property type="match status" value="1"/>
</dbReference>
<dbReference type="InterPro" id="IPR009080">
    <property type="entry name" value="tRNAsynth_Ia_anticodon-bd"/>
</dbReference>
<evidence type="ECO:0000256" key="3">
    <source>
        <dbReference type="ARBA" id="ARBA00022598"/>
    </source>
</evidence>
<dbReference type="Pfam" id="PF09190">
    <property type="entry name" value="DALR_2"/>
    <property type="match status" value="1"/>
</dbReference>
<dbReference type="Pfam" id="PF23493">
    <property type="entry name" value="CysS_C"/>
    <property type="match status" value="1"/>
</dbReference>
<dbReference type="PANTHER" id="PTHR10890:SF30">
    <property type="entry name" value="CYSTEINE--TRNA LIGASE"/>
    <property type="match status" value="1"/>
</dbReference>
<dbReference type="InterPro" id="IPR056411">
    <property type="entry name" value="CysS_C"/>
</dbReference>
<dbReference type="EMBL" id="CAEZVJ010000021">
    <property type="protein sequence ID" value="CAB4624039.1"/>
    <property type="molecule type" value="Genomic_DNA"/>
</dbReference>
<dbReference type="GO" id="GO:0046872">
    <property type="term" value="F:metal ion binding"/>
    <property type="evidence" value="ECO:0007669"/>
    <property type="project" value="UniProtKB-KW"/>
</dbReference>
<organism evidence="9">
    <name type="scientific">freshwater metagenome</name>
    <dbReference type="NCBI Taxonomy" id="449393"/>
    <lineage>
        <taxon>unclassified sequences</taxon>
        <taxon>metagenomes</taxon>
        <taxon>ecological metagenomes</taxon>
    </lineage>
</organism>
<dbReference type="InterPro" id="IPR024909">
    <property type="entry name" value="Cys-tRNA/MSH_ligase"/>
</dbReference>
<dbReference type="InterPro" id="IPR014729">
    <property type="entry name" value="Rossmann-like_a/b/a_fold"/>
</dbReference>
<sequence length="245" mass="26035">MATRYLGPGFDIHGGGLDLRFPHHENELAQSRAAGDDFAATWLHNGLVTMNGQKMSKSVGNVMGAEELLSQTDSATARYFLLAPHYRSTMDVHDGSLAEAAAAWDRIRGFVRRTADLVTAAPEVPDAFAAAMDDDLAVPAALAVLHDTVRAGNTALDASDSAAIVARANEVAAMVNVLGLTVATDSNDATHAALGTLIDRLITERNRARADKDWPTADRIRDDIDAAGITLEDGADTTRWSINNG</sequence>
<dbReference type="Pfam" id="PF01406">
    <property type="entry name" value="tRNA-synt_1e"/>
    <property type="match status" value="1"/>
</dbReference>
<accession>A0A6J6IHW9</accession>
<evidence type="ECO:0000256" key="4">
    <source>
        <dbReference type="ARBA" id="ARBA00022723"/>
    </source>
</evidence>
<dbReference type="InterPro" id="IPR015273">
    <property type="entry name" value="Cys-tRNA-synt_Ia_DALR"/>
</dbReference>
<dbReference type="SUPFAM" id="SSF52374">
    <property type="entry name" value="Nucleotidylyl transferase"/>
    <property type="match status" value="1"/>
</dbReference>
<evidence type="ECO:0000256" key="5">
    <source>
        <dbReference type="ARBA" id="ARBA00022741"/>
    </source>
</evidence>
<feature type="domain" description="Cysteinyl-tRNA synthetase class Ia DALR" evidence="8">
    <location>
        <begin position="127"/>
        <end position="190"/>
    </location>
</feature>
<protein>
    <submittedName>
        <fullName evidence="9">Unannotated protein</fullName>
    </submittedName>
</protein>
<dbReference type="Gene3D" id="1.20.120.1910">
    <property type="entry name" value="Cysteine-tRNA ligase, C-terminal anti-codon recognition domain"/>
    <property type="match status" value="1"/>
</dbReference>
<dbReference type="AlphaFoldDB" id="A0A6J6IHW9"/>